<dbReference type="SMART" id="SM00576">
    <property type="entry name" value="BTP"/>
    <property type="match status" value="1"/>
</dbReference>
<comment type="subcellular location">
    <subcellularLocation>
        <location evidence="1">Nucleus</location>
    </subcellularLocation>
</comment>
<keyword evidence="3" id="KW-0804">Transcription</keyword>
<keyword evidence="8" id="KW-1185">Reference proteome</keyword>
<dbReference type="AlphaFoldDB" id="A0A8K0N8J0"/>
<comment type="caution">
    <text evidence="7">The sequence shown here is derived from an EMBL/GenBank/DDBJ whole genome shotgun (WGS) entry which is preliminary data.</text>
</comment>
<reference evidence="7" key="2">
    <citation type="submission" date="2019-07" db="EMBL/GenBank/DDBJ databases">
        <authorList>
            <person name="Yang Y."/>
            <person name="Bocs S."/>
            <person name="Baudouin L."/>
        </authorList>
    </citation>
    <scope>NUCLEOTIDE SEQUENCE</scope>
    <source>
        <tissue evidence="7">Spear leaf of Hainan Tall coconut</tissue>
    </source>
</reference>
<dbReference type="PANTHER" id="PTHR46338">
    <property type="entry name" value="TRANSCRIPTION INITIATION FACTOR TFIID SUBUNIT 8"/>
    <property type="match status" value="1"/>
</dbReference>
<proteinExistence type="predicted"/>
<accession>A0A8K0N8J0</accession>
<keyword evidence="2" id="KW-0805">Transcription regulation</keyword>
<evidence type="ECO:0000256" key="5">
    <source>
        <dbReference type="SAM" id="SignalP"/>
    </source>
</evidence>
<dbReference type="Proteomes" id="UP000797356">
    <property type="component" value="Chromosome 10"/>
</dbReference>
<evidence type="ECO:0000256" key="2">
    <source>
        <dbReference type="ARBA" id="ARBA00023015"/>
    </source>
</evidence>
<reference evidence="7" key="1">
    <citation type="journal article" date="2017" name="Gigascience">
        <title>The genome draft of coconut (Cocos nucifera).</title>
        <authorList>
            <person name="Xiao Y."/>
            <person name="Xu P."/>
            <person name="Fan H."/>
            <person name="Baudouin L."/>
            <person name="Xia W."/>
            <person name="Bocs S."/>
            <person name="Xu J."/>
            <person name="Li Q."/>
            <person name="Guo A."/>
            <person name="Zhou L."/>
            <person name="Li J."/>
            <person name="Wu Y."/>
            <person name="Ma Z."/>
            <person name="Armero A."/>
            <person name="Issali A.E."/>
            <person name="Liu N."/>
            <person name="Peng M."/>
            <person name="Yang Y."/>
        </authorList>
    </citation>
    <scope>NUCLEOTIDE SEQUENCE</scope>
    <source>
        <tissue evidence="7">Spear leaf of Hainan Tall coconut</tissue>
    </source>
</reference>
<dbReference type="InterPro" id="IPR006565">
    <property type="entry name" value="BTP"/>
</dbReference>
<evidence type="ECO:0000256" key="3">
    <source>
        <dbReference type="ARBA" id="ARBA00023163"/>
    </source>
</evidence>
<keyword evidence="5" id="KW-0732">Signal</keyword>
<organism evidence="7 8">
    <name type="scientific">Cocos nucifera</name>
    <name type="common">Coconut palm</name>
    <dbReference type="NCBI Taxonomy" id="13894"/>
    <lineage>
        <taxon>Eukaryota</taxon>
        <taxon>Viridiplantae</taxon>
        <taxon>Streptophyta</taxon>
        <taxon>Embryophyta</taxon>
        <taxon>Tracheophyta</taxon>
        <taxon>Spermatophyta</taxon>
        <taxon>Magnoliopsida</taxon>
        <taxon>Liliopsida</taxon>
        <taxon>Arecaceae</taxon>
        <taxon>Arecoideae</taxon>
        <taxon>Cocoseae</taxon>
        <taxon>Attaleinae</taxon>
        <taxon>Cocos</taxon>
    </lineage>
</organism>
<dbReference type="GO" id="GO:0046982">
    <property type="term" value="F:protein heterodimerization activity"/>
    <property type="evidence" value="ECO:0007669"/>
    <property type="project" value="InterPro"/>
</dbReference>
<evidence type="ECO:0000256" key="4">
    <source>
        <dbReference type="ARBA" id="ARBA00023242"/>
    </source>
</evidence>
<protein>
    <submittedName>
        <fullName evidence="7">Transcription initiation factor TFIID subunit 8</fullName>
    </submittedName>
</protein>
<feature type="signal peptide" evidence="5">
    <location>
        <begin position="1"/>
        <end position="20"/>
    </location>
</feature>
<feature type="non-terminal residue" evidence="7">
    <location>
        <position position="1"/>
    </location>
</feature>
<dbReference type="EMBL" id="CM017881">
    <property type="protein sequence ID" value="KAG1361974.1"/>
    <property type="molecule type" value="Genomic_DNA"/>
</dbReference>
<dbReference type="InterPro" id="IPR037818">
    <property type="entry name" value="TAF8"/>
</dbReference>
<dbReference type="OrthoDB" id="436852at2759"/>
<dbReference type="InterPro" id="IPR009072">
    <property type="entry name" value="Histone-fold"/>
</dbReference>
<evidence type="ECO:0000256" key="1">
    <source>
        <dbReference type="ARBA" id="ARBA00004123"/>
    </source>
</evidence>
<evidence type="ECO:0000313" key="8">
    <source>
        <dbReference type="Proteomes" id="UP000797356"/>
    </source>
</evidence>
<name>A0A8K0N8J0_COCNU</name>
<dbReference type="PANTHER" id="PTHR46338:SF21">
    <property type="entry name" value="OS02G0699900 PROTEIN"/>
    <property type="match status" value="1"/>
</dbReference>
<evidence type="ECO:0000259" key="6">
    <source>
        <dbReference type="SMART" id="SM00576"/>
    </source>
</evidence>
<feature type="chain" id="PRO_5035446241" evidence="5">
    <location>
        <begin position="21"/>
        <end position="222"/>
    </location>
</feature>
<dbReference type="GO" id="GO:0005669">
    <property type="term" value="C:transcription factor TFIID complex"/>
    <property type="evidence" value="ECO:0007669"/>
    <property type="project" value="InterPro"/>
</dbReference>
<gene>
    <name evidence="7" type="ORF">COCNU_10G001930</name>
</gene>
<sequence>ALISRIAVAQICLTVGYAAALRSLSDVAGRYIEILARSAASVAAVHGRNEANLLDLVRAMEELSLPRGFAGASDPTRPPLRSSVLRELRAFVRSVDEIPFPRSIRRESVRASVSPSFAQLGREPHFQHVPRWLPCFPESWERSRREGEGCGGGREREGEKVLAAVRFSEEGFLPAERERVRFRLACYGDSDGDGKKKREHGVEERKGTGFSGHRLSFLKIII</sequence>
<dbReference type="Pfam" id="PF07524">
    <property type="entry name" value="Bromo_TP"/>
    <property type="match status" value="1"/>
</dbReference>
<dbReference type="Gene3D" id="1.10.20.10">
    <property type="entry name" value="Histone, subunit A"/>
    <property type="match status" value="1"/>
</dbReference>
<keyword evidence="4" id="KW-0539">Nucleus</keyword>
<evidence type="ECO:0000313" key="7">
    <source>
        <dbReference type="EMBL" id="KAG1361974.1"/>
    </source>
</evidence>
<feature type="domain" description="Bromodomain associated" evidence="6">
    <location>
        <begin position="3"/>
        <end position="69"/>
    </location>
</feature>